<reference evidence="5 6" key="1">
    <citation type="submission" date="2018-02" db="EMBL/GenBank/DDBJ databases">
        <title>The genomes of Aspergillus section Nigri reveals drivers in fungal speciation.</title>
        <authorList>
            <consortium name="DOE Joint Genome Institute"/>
            <person name="Vesth T.C."/>
            <person name="Nybo J."/>
            <person name="Theobald S."/>
            <person name="Brandl J."/>
            <person name="Frisvad J.C."/>
            <person name="Nielsen K.F."/>
            <person name="Lyhne E.K."/>
            <person name="Kogle M.E."/>
            <person name="Kuo A."/>
            <person name="Riley R."/>
            <person name="Clum A."/>
            <person name="Nolan M."/>
            <person name="Lipzen A."/>
            <person name="Salamov A."/>
            <person name="Henrissat B."/>
            <person name="Wiebenga A."/>
            <person name="De vries R.P."/>
            <person name="Grigoriev I.V."/>
            <person name="Mortensen U.H."/>
            <person name="Andersen M.R."/>
            <person name="Baker S.E."/>
        </authorList>
    </citation>
    <scope>NUCLEOTIDE SEQUENCE [LARGE SCALE GENOMIC DNA]</scope>
    <source>
        <strain evidence="5 6">CBS 115571</strain>
    </source>
</reference>
<dbReference type="OMA" id="PIESMDM"/>
<comment type="similarity">
    <text evidence="1">Belongs to the short-chain dehydrogenases/reductases (SDR) family.</text>
</comment>
<dbReference type="PRINTS" id="PR00080">
    <property type="entry name" value="SDRFAMILY"/>
</dbReference>
<dbReference type="InterPro" id="IPR020904">
    <property type="entry name" value="Sc_DH/Rdtase_CS"/>
</dbReference>
<dbReference type="Proteomes" id="UP000249829">
    <property type="component" value="Unassembled WGS sequence"/>
</dbReference>
<evidence type="ECO:0000313" key="5">
    <source>
        <dbReference type="EMBL" id="PYI20299.1"/>
    </source>
</evidence>
<gene>
    <name evidence="5" type="ORF">BO99DRAFT_401914</name>
</gene>
<keyword evidence="6" id="KW-1185">Reference proteome</keyword>
<dbReference type="InterPro" id="IPR036291">
    <property type="entry name" value="NAD(P)-bd_dom_sf"/>
</dbReference>
<dbReference type="GO" id="GO:0016614">
    <property type="term" value="F:oxidoreductase activity, acting on CH-OH group of donors"/>
    <property type="evidence" value="ECO:0007669"/>
    <property type="project" value="UniProtKB-ARBA"/>
</dbReference>
<dbReference type="InterPro" id="IPR057326">
    <property type="entry name" value="KR_dom"/>
</dbReference>
<keyword evidence="3" id="KW-0560">Oxidoreductase</keyword>
<proteinExistence type="inferred from homology"/>
<dbReference type="Gene3D" id="3.40.50.720">
    <property type="entry name" value="NAD(P)-binding Rossmann-like Domain"/>
    <property type="match status" value="1"/>
</dbReference>
<evidence type="ECO:0000259" key="4">
    <source>
        <dbReference type="SMART" id="SM00822"/>
    </source>
</evidence>
<accession>A0A2V5H7R6</accession>
<organism evidence="5 6">
    <name type="scientific">Aspergillus violaceofuscus (strain CBS 115571)</name>
    <dbReference type="NCBI Taxonomy" id="1450538"/>
    <lineage>
        <taxon>Eukaryota</taxon>
        <taxon>Fungi</taxon>
        <taxon>Dikarya</taxon>
        <taxon>Ascomycota</taxon>
        <taxon>Pezizomycotina</taxon>
        <taxon>Eurotiomycetes</taxon>
        <taxon>Eurotiomycetidae</taxon>
        <taxon>Eurotiales</taxon>
        <taxon>Aspergillaceae</taxon>
        <taxon>Aspergillus</taxon>
    </lineage>
</organism>
<dbReference type="FunFam" id="3.40.50.720:FF:000084">
    <property type="entry name" value="Short-chain dehydrogenase reductase"/>
    <property type="match status" value="1"/>
</dbReference>
<dbReference type="PROSITE" id="PS00061">
    <property type="entry name" value="ADH_SHORT"/>
    <property type="match status" value="1"/>
</dbReference>
<name>A0A2V5H7R6_ASPV1</name>
<evidence type="ECO:0000256" key="2">
    <source>
        <dbReference type="ARBA" id="ARBA00022857"/>
    </source>
</evidence>
<feature type="domain" description="Ketoreductase" evidence="4">
    <location>
        <begin position="9"/>
        <end position="185"/>
    </location>
</feature>
<dbReference type="SUPFAM" id="SSF51735">
    <property type="entry name" value="NAD(P)-binding Rossmann-fold domains"/>
    <property type="match status" value="1"/>
</dbReference>
<dbReference type="PANTHER" id="PTHR48107">
    <property type="entry name" value="NADPH-DEPENDENT ALDEHYDE REDUCTASE-LIKE PROTEIN, CHLOROPLASTIC-RELATED"/>
    <property type="match status" value="1"/>
</dbReference>
<protein>
    <submittedName>
        <fullName evidence="5">Putative gluconate 5-dehydrogenase</fullName>
    </submittedName>
</protein>
<evidence type="ECO:0000256" key="1">
    <source>
        <dbReference type="ARBA" id="ARBA00006484"/>
    </source>
</evidence>
<dbReference type="GO" id="GO:0044550">
    <property type="term" value="P:secondary metabolite biosynthetic process"/>
    <property type="evidence" value="ECO:0007669"/>
    <property type="project" value="UniProtKB-ARBA"/>
</dbReference>
<dbReference type="InterPro" id="IPR002347">
    <property type="entry name" value="SDR_fam"/>
</dbReference>
<dbReference type="PANTHER" id="PTHR48107:SF7">
    <property type="entry name" value="RE15974P"/>
    <property type="match status" value="1"/>
</dbReference>
<dbReference type="STRING" id="1450538.A0A2V5H7R6"/>
<dbReference type="EMBL" id="KZ825126">
    <property type="protein sequence ID" value="PYI20299.1"/>
    <property type="molecule type" value="Genomic_DNA"/>
</dbReference>
<dbReference type="Pfam" id="PF13561">
    <property type="entry name" value="adh_short_C2"/>
    <property type="match status" value="1"/>
</dbReference>
<evidence type="ECO:0000313" key="6">
    <source>
        <dbReference type="Proteomes" id="UP000249829"/>
    </source>
</evidence>
<sequence>MTGKSLQGKNAIITGASRGIGRGIAHELAHRGANILLTYQNALAQAEEVVSDLIQRHGIDAFAVQAEGSDIDAPPRIVRAAVERWGGTIDIIVNNAGARDDYAFEDMTHEAWEAQLATNLRFPVFLIKEATPYFGKAPRIVNFSSSYARDGHPGCAAYVAAKGAIESLTRSLATELGHKYNATVNCVSPGPVDTELWQRSIEDAEVRKDWERVVKSTPAAPRVADVDDIAQVVAFLVEEGSRWVTGSVVNANGGLLFN</sequence>
<dbReference type="PRINTS" id="PR00081">
    <property type="entry name" value="GDHRDH"/>
</dbReference>
<evidence type="ECO:0000256" key="3">
    <source>
        <dbReference type="ARBA" id="ARBA00023002"/>
    </source>
</evidence>
<keyword evidence="2" id="KW-0521">NADP</keyword>
<dbReference type="AlphaFoldDB" id="A0A2V5H7R6"/>
<dbReference type="SMART" id="SM00822">
    <property type="entry name" value="PKS_KR"/>
    <property type="match status" value="1"/>
</dbReference>